<comment type="caution">
    <text evidence="1">The sequence shown here is derived from an EMBL/GenBank/DDBJ whole genome shotgun (WGS) entry which is preliminary data.</text>
</comment>
<protein>
    <submittedName>
        <fullName evidence="1">Uncharacterized protein</fullName>
    </submittedName>
</protein>
<dbReference type="Proteomes" id="UP001381693">
    <property type="component" value="Unassembled WGS sequence"/>
</dbReference>
<reference evidence="1 2" key="1">
    <citation type="submission" date="2023-11" db="EMBL/GenBank/DDBJ databases">
        <title>Halocaridina rubra genome assembly.</title>
        <authorList>
            <person name="Smith C."/>
        </authorList>
    </citation>
    <scope>NUCLEOTIDE SEQUENCE [LARGE SCALE GENOMIC DNA]</scope>
    <source>
        <strain evidence="1">EP-1</strain>
        <tissue evidence="1">Whole</tissue>
    </source>
</reference>
<evidence type="ECO:0000313" key="2">
    <source>
        <dbReference type="Proteomes" id="UP001381693"/>
    </source>
</evidence>
<accession>A0AAN9AB65</accession>
<name>A0AAN9AB65_HALRR</name>
<gene>
    <name evidence="1" type="ORF">SK128_004421</name>
</gene>
<evidence type="ECO:0000313" key="1">
    <source>
        <dbReference type="EMBL" id="KAK7081563.1"/>
    </source>
</evidence>
<proteinExistence type="predicted"/>
<dbReference type="EMBL" id="JAXCGZ010004688">
    <property type="protein sequence ID" value="KAK7081563.1"/>
    <property type="molecule type" value="Genomic_DNA"/>
</dbReference>
<dbReference type="AlphaFoldDB" id="A0AAN9AB65"/>
<keyword evidence="2" id="KW-1185">Reference proteome</keyword>
<organism evidence="1 2">
    <name type="scientific">Halocaridina rubra</name>
    <name type="common">Hawaiian red shrimp</name>
    <dbReference type="NCBI Taxonomy" id="373956"/>
    <lineage>
        <taxon>Eukaryota</taxon>
        <taxon>Metazoa</taxon>
        <taxon>Ecdysozoa</taxon>
        <taxon>Arthropoda</taxon>
        <taxon>Crustacea</taxon>
        <taxon>Multicrustacea</taxon>
        <taxon>Malacostraca</taxon>
        <taxon>Eumalacostraca</taxon>
        <taxon>Eucarida</taxon>
        <taxon>Decapoda</taxon>
        <taxon>Pleocyemata</taxon>
        <taxon>Caridea</taxon>
        <taxon>Atyoidea</taxon>
        <taxon>Atyidae</taxon>
        <taxon>Halocaridina</taxon>
    </lineage>
</organism>
<sequence length="69" mass="7986">MASEKRSDISPVLNAVTEALTQVYPQCRYKPQEPFMYLMSFLGTHPPEFVYDGMIRLLGYLSSKVKKRK</sequence>